<name>A0ABD3Y9U2_9GAMM</name>
<dbReference type="EMBL" id="JJNZ01000025">
    <property type="protein sequence ID" value="KDC51465.1"/>
    <property type="molecule type" value="Genomic_DNA"/>
</dbReference>
<proteinExistence type="predicted"/>
<organism evidence="1 2">
    <name type="scientific">Pseudoalteromonas fuliginea</name>
    <dbReference type="NCBI Taxonomy" id="1872678"/>
    <lineage>
        <taxon>Bacteria</taxon>
        <taxon>Pseudomonadati</taxon>
        <taxon>Pseudomonadota</taxon>
        <taxon>Gammaproteobacteria</taxon>
        <taxon>Alteromonadales</taxon>
        <taxon>Pseudoalteromonadaceae</taxon>
        <taxon>Pseudoalteromonas</taxon>
    </lineage>
</organism>
<evidence type="ECO:0000313" key="1">
    <source>
        <dbReference type="EMBL" id="KDC51465.1"/>
    </source>
</evidence>
<comment type="caution">
    <text evidence="1">The sequence shown here is derived from an EMBL/GenBank/DDBJ whole genome shotgun (WGS) entry which is preliminary data.</text>
</comment>
<dbReference type="Proteomes" id="UP000027154">
    <property type="component" value="Unassembled WGS sequence"/>
</dbReference>
<evidence type="ECO:0000313" key="2">
    <source>
        <dbReference type="Proteomes" id="UP000027154"/>
    </source>
</evidence>
<accession>A0ABD3Y9U2</accession>
<dbReference type="RefSeq" id="WP_033029348.1">
    <property type="nucleotide sequence ID" value="NZ_JJNZ01000025.1"/>
</dbReference>
<gene>
    <name evidence="1" type="ORF">DC53_08805</name>
</gene>
<reference evidence="1 2" key="1">
    <citation type="submission" date="2014-04" db="EMBL/GenBank/DDBJ databases">
        <title>Pseudoalteromonas galatheae sp. nov., isolated from a deep-sea polychaete near Canal Concepcion, Chile.</title>
        <authorList>
            <person name="Machado H.R."/>
            <person name="Gram L."/>
            <person name="Vynne N.G."/>
        </authorList>
    </citation>
    <scope>NUCLEOTIDE SEQUENCE [LARGE SCALE GENOMIC DNA]</scope>
    <source>
        <strain evidence="1 2">KMM216</strain>
    </source>
</reference>
<dbReference type="AlphaFoldDB" id="A0ABD3Y9U2"/>
<protein>
    <submittedName>
        <fullName evidence="1">Uncharacterized protein</fullName>
    </submittedName>
</protein>
<sequence>MERDLVIFKIHKPSKTYDIIDLTTVSMAKQIAKEKESSFNEAVKIAMDDFPRGKAKILDVVENGFNCKVEQQDYDINLFSSYLVLNKKAYTAIGNHLQGCGEFVPLNCEKELFLFNPLICISSDKI</sequence>